<evidence type="ECO:0000313" key="2">
    <source>
        <dbReference type="Proteomes" id="UP001642484"/>
    </source>
</evidence>
<dbReference type="SUPFAM" id="SSF53335">
    <property type="entry name" value="S-adenosyl-L-methionine-dependent methyltransferases"/>
    <property type="match status" value="1"/>
</dbReference>
<reference evidence="1 2" key="1">
    <citation type="submission" date="2024-02" db="EMBL/GenBank/DDBJ databases">
        <authorList>
            <person name="Chen Y."/>
            <person name="Shah S."/>
            <person name="Dougan E. K."/>
            <person name="Thang M."/>
            <person name="Chan C."/>
        </authorList>
    </citation>
    <scope>NUCLEOTIDE SEQUENCE [LARGE SCALE GENOMIC DNA]</scope>
</reference>
<evidence type="ECO:0008006" key="3">
    <source>
        <dbReference type="Google" id="ProtNLM"/>
    </source>
</evidence>
<sequence>MFAGFPCQDVSKLNPSAPQNRTVIRDASKRTGTVFNDVLAYFSKLEAGNWPELPKYKSLILENVLGLVERPPGTNPTTGEPWPSNLEYCNHLARRHGLLMLAFTLDPRSFGMPVTRSRASWNNLRTALVWLICFSEALLRDAHMTEADVQQLAQSVILKVRDAQIRDLDEFLLPLSHPLVQAELQRAKQLHAKRLAAEESRKTSGKTKSAKWPETHARVCDQLGLDWWDSGVPAEDVLRDHPGLLRLTDRQFDFLRMVGVNFPDKRKFCLELSQNQRNTRAARKVVSGRADIITPKGMQLVGHQARCLLGYEGLLLQGIHYGPEHFKLEEQDDDLLRDLAGNAFNSYCCAAIWITKQCVMATLWEAAKVATNGSEDDLFVFRG</sequence>
<dbReference type="Gene3D" id="3.40.50.150">
    <property type="entry name" value="Vaccinia Virus protein VP39"/>
    <property type="match status" value="1"/>
</dbReference>
<proteinExistence type="predicted"/>
<dbReference type="Proteomes" id="UP001642484">
    <property type="component" value="Unassembled WGS sequence"/>
</dbReference>
<dbReference type="EMBL" id="CAXAMN010022384">
    <property type="protein sequence ID" value="CAK9068963.1"/>
    <property type="molecule type" value="Genomic_DNA"/>
</dbReference>
<keyword evidence="2" id="KW-1185">Reference proteome</keyword>
<comment type="caution">
    <text evidence="1">The sequence shown here is derived from an EMBL/GenBank/DDBJ whole genome shotgun (WGS) entry which is preliminary data.</text>
</comment>
<gene>
    <name evidence="1" type="ORF">CCMP2556_LOCUS33891</name>
</gene>
<dbReference type="InterPro" id="IPR029063">
    <property type="entry name" value="SAM-dependent_MTases_sf"/>
</dbReference>
<evidence type="ECO:0000313" key="1">
    <source>
        <dbReference type="EMBL" id="CAK9068963.1"/>
    </source>
</evidence>
<accession>A0ABP0NZY4</accession>
<protein>
    <recommendedName>
        <fullName evidence="3">DNA (cytosine-5-)-methyltransferase</fullName>
    </recommendedName>
</protein>
<name>A0ABP0NZY4_9DINO</name>
<organism evidence="1 2">
    <name type="scientific">Durusdinium trenchii</name>
    <dbReference type="NCBI Taxonomy" id="1381693"/>
    <lineage>
        <taxon>Eukaryota</taxon>
        <taxon>Sar</taxon>
        <taxon>Alveolata</taxon>
        <taxon>Dinophyceae</taxon>
        <taxon>Suessiales</taxon>
        <taxon>Symbiodiniaceae</taxon>
        <taxon>Durusdinium</taxon>
    </lineage>
</organism>